<proteinExistence type="predicted"/>
<organism evidence="1 2">
    <name type="scientific">Ixodes persulcatus</name>
    <name type="common">Taiga tick</name>
    <dbReference type="NCBI Taxonomy" id="34615"/>
    <lineage>
        <taxon>Eukaryota</taxon>
        <taxon>Metazoa</taxon>
        <taxon>Ecdysozoa</taxon>
        <taxon>Arthropoda</taxon>
        <taxon>Chelicerata</taxon>
        <taxon>Arachnida</taxon>
        <taxon>Acari</taxon>
        <taxon>Parasitiformes</taxon>
        <taxon>Ixodida</taxon>
        <taxon>Ixodoidea</taxon>
        <taxon>Ixodidae</taxon>
        <taxon>Ixodinae</taxon>
        <taxon>Ixodes</taxon>
    </lineage>
</organism>
<reference evidence="1 2" key="1">
    <citation type="journal article" date="2020" name="Cell">
        <title>Large-Scale Comparative Analyses of Tick Genomes Elucidate Their Genetic Diversity and Vector Capacities.</title>
        <authorList>
            <consortium name="Tick Genome and Microbiome Consortium (TIGMIC)"/>
            <person name="Jia N."/>
            <person name="Wang J."/>
            <person name="Shi W."/>
            <person name="Du L."/>
            <person name="Sun Y."/>
            <person name="Zhan W."/>
            <person name="Jiang J.F."/>
            <person name="Wang Q."/>
            <person name="Zhang B."/>
            <person name="Ji P."/>
            <person name="Bell-Sakyi L."/>
            <person name="Cui X.M."/>
            <person name="Yuan T.T."/>
            <person name="Jiang B.G."/>
            <person name="Yang W.F."/>
            <person name="Lam T.T."/>
            <person name="Chang Q.C."/>
            <person name="Ding S.J."/>
            <person name="Wang X.J."/>
            <person name="Zhu J.G."/>
            <person name="Ruan X.D."/>
            <person name="Zhao L."/>
            <person name="Wei J.T."/>
            <person name="Ye R.Z."/>
            <person name="Que T.C."/>
            <person name="Du C.H."/>
            <person name="Zhou Y.H."/>
            <person name="Cheng J.X."/>
            <person name="Dai P.F."/>
            <person name="Guo W.B."/>
            <person name="Han X.H."/>
            <person name="Huang E.J."/>
            <person name="Li L.F."/>
            <person name="Wei W."/>
            <person name="Gao Y.C."/>
            <person name="Liu J.Z."/>
            <person name="Shao H.Z."/>
            <person name="Wang X."/>
            <person name="Wang C.C."/>
            <person name="Yang T.C."/>
            <person name="Huo Q.B."/>
            <person name="Li W."/>
            <person name="Chen H.Y."/>
            <person name="Chen S.E."/>
            <person name="Zhou L.G."/>
            <person name="Ni X.B."/>
            <person name="Tian J.H."/>
            <person name="Sheng Y."/>
            <person name="Liu T."/>
            <person name="Pan Y.S."/>
            <person name="Xia L.Y."/>
            <person name="Li J."/>
            <person name="Zhao F."/>
            <person name="Cao W.C."/>
        </authorList>
    </citation>
    <scope>NUCLEOTIDE SEQUENCE [LARGE SCALE GENOMIC DNA]</scope>
    <source>
        <strain evidence="1">Iper-2018</strain>
    </source>
</reference>
<evidence type="ECO:0000313" key="2">
    <source>
        <dbReference type="Proteomes" id="UP000805193"/>
    </source>
</evidence>
<protein>
    <submittedName>
        <fullName evidence="1">Uncharacterized protein</fullName>
    </submittedName>
</protein>
<sequence>MWSVHALRALQPKAPWRRPETSSGLEEERSGPSAATALRWTALTYLAFLETQPVARRSSQCLQYRSSEGPCVLCASRRRCVHTRGPAPTKLKHTQHAREGKGVCKLWSWRAGESSRQSRGDFTPRHDTFRQATASRPVTCSMTKPLDAANHVHERSGEEGKASARLDGSGLAASPDSRATPRSKHVDRDVGGPLAADGRTKRPHVESSFTVSPSRAGYTRERSDGPPAAGGSSVSEACSHDAVRGVMWTCLTRPEWRHRWKPDAEASRAAKTSGSTQRRLSLQQLGAAHFLTTDSA</sequence>
<name>A0AC60P7U4_IXOPE</name>
<dbReference type="EMBL" id="JABSTQ010011063">
    <property type="protein sequence ID" value="KAG0415495.1"/>
    <property type="molecule type" value="Genomic_DNA"/>
</dbReference>
<comment type="caution">
    <text evidence="1">The sequence shown here is derived from an EMBL/GenBank/DDBJ whole genome shotgun (WGS) entry which is preliminary data.</text>
</comment>
<gene>
    <name evidence="1" type="ORF">HPB47_007337</name>
</gene>
<keyword evidence="2" id="KW-1185">Reference proteome</keyword>
<accession>A0AC60P7U4</accession>
<evidence type="ECO:0000313" key="1">
    <source>
        <dbReference type="EMBL" id="KAG0415495.1"/>
    </source>
</evidence>
<dbReference type="Proteomes" id="UP000805193">
    <property type="component" value="Unassembled WGS sequence"/>
</dbReference>